<dbReference type="OrthoDB" id="1728874at2759"/>
<gene>
    <name evidence="3" type="ORF">YQE_10747</name>
</gene>
<proteinExistence type="predicted"/>
<reference evidence="3" key="1">
    <citation type="journal article" date="2013" name="Genome Biol.">
        <title>Draft genome of the mountain pine beetle, Dendroctonus ponderosae Hopkins, a major forest pest.</title>
        <authorList>
            <person name="Keeling C.I."/>
            <person name="Yuen M.M."/>
            <person name="Liao N.Y."/>
            <person name="Docking T.R."/>
            <person name="Chan S.K."/>
            <person name="Taylor G.A."/>
            <person name="Palmquist D.L."/>
            <person name="Jackman S.D."/>
            <person name="Nguyen A."/>
            <person name="Li M."/>
            <person name="Henderson H."/>
            <person name="Janes J.K."/>
            <person name="Zhao Y."/>
            <person name="Pandoh P."/>
            <person name="Moore R."/>
            <person name="Sperling F.A."/>
            <person name="Huber D.P."/>
            <person name="Birol I."/>
            <person name="Jones S.J."/>
            <person name="Bohlmann J."/>
        </authorList>
    </citation>
    <scope>NUCLEOTIDE SEQUENCE</scope>
</reference>
<dbReference type="PANTHER" id="PTHR48051">
    <property type="match status" value="1"/>
</dbReference>
<dbReference type="Gene3D" id="3.80.10.10">
    <property type="entry name" value="Ribonuclease Inhibitor"/>
    <property type="match status" value="1"/>
</dbReference>
<accession>N6SY05</accession>
<evidence type="ECO:0000256" key="2">
    <source>
        <dbReference type="ARBA" id="ARBA00022737"/>
    </source>
</evidence>
<sequence length="163" mass="18413">MNDGSNKSSQKDIMIFNLLNKLFIKRSVNMGNSGLKQHIETAQKTGVLKLSPGKLNQFPPGFQQLEGCLRTLDLSDNKFVVLPPEISRFMQLRHLNLGKNKLSKLPDSIGALTRLETFNACENTLTSIPRTFSNLIHLKQELANVEGYDAYMDRFTAVKKKLF</sequence>
<dbReference type="PANTHER" id="PTHR48051:SF1">
    <property type="entry name" value="RAS SUPPRESSOR PROTEIN 1"/>
    <property type="match status" value="1"/>
</dbReference>
<dbReference type="OMA" id="FNACENT"/>
<dbReference type="EMBL" id="KB741213">
    <property type="protein sequence ID" value="ENN72649.1"/>
    <property type="molecule type" value="Genomic_DNA"/>
</dbReference>
<evidence type="ECO:0008006" key="4">
    <source>
        <dbReference type="Google" id="ProtNLM"/>
    </source>
</evidence>
<protein>
    <recommendedName>
        <fullName evidence="4">Leucine-rich repeat protein soc-2 homolog</fullName>
    </recommendedName>
</protein>
<dbReference type="Pfam" id="PF13855">
    <property type="entry name" value="LRR_8"/>
    <property type="match status" value="1"/>
</dbReference>
<dbReference type="AlphaFoldDB" id="N6SY05"/>
<evidence type="ECO:0000313" key="3">
    <source>
        <dbReference type="EMBL" id="ENN72649.1"/>
    </source>
</evidence>
<name>N6SY05_DENPD</name>
<dbReference type="PROSITE" id="PS51450">
    <property type="entry name" value="LRR"/>
    <property type="match status" value="1"/>
</dbReference>
<dbReference type="GO" id="GO:0005737">
    <property type="term" value="C:cytoplasm"/>
    <property type="evidence" value="ECO:0007669"/>
    <property type="project" value="TreeGrafter"/>
</dbReference>
<keyword evidence="1" id="KW-0433">Leucine-rich repeat</keyword>
<organism evidence="3">
    <name type="scientific">Dendroctonus ponderosae</name>
    <name type="common">Mountain pine beetle</name>
    <dbReference type="NCBI Taxonomy" id="77166"/>
    <lineage>
        <taxon>Eukaryota</taxon>
        <taxon>Metazoa</taxon>
        <taxon>Ecdysozoa</taxon>
        <taxon>Arthropoda</taxon>
        <taxon>Hexapoda</taxon>
        <taxon>Insecta</taxon>
        <taxon>Pterygota</taxon>
        <taxon>Neoptera</taxon>
        <taxon>Endopterygota</taxon>
        <taxon>Coleoptera</taxon>
        <taxon>Polyphaga</taxon>
        <taxon>Cucujiformia</taxon>
        <taxon>Curculionidae</taxon>
        <taxon>Scolytinae</taxon>
        <taxon>Dendroctonus</taxon>
    </lineage>
</organism>
<dbReference type="InterPro" id="IPR032675">
    <property type="entry name" value="LRR_dom_sf"/>
</dbReference>
<dbReference type="SUPFAM" id="SSF52058">
    <property type="entry name" value="L domain-like"/>
    <property type="match status" value="1"/>
</dbReference>
<keyword evidence="2" id="KW-0677">Repeat</keyword>
<dbReference type="InterPro" id="IPR050216">
    <property type="entry name" value="LRR_domain-containing"/>
</dbReference>
<dbReference type="HOGENOM" id="CLU_1628751_0_0_1"/>
<evidence type="ECO:0000256" key="1">
    <source>
        <dbReference type="ARBA" id="ARBA00022614"/>
    </source>
</evidence>
<dbReference type="InterPro" id="IPR001611">
    <property type="entry name" value="Leu-rich_rpt"/>
</dbReference>
<feature type="non-terminal residue" evidence="3">
    <location>
        <position position="1"/>
    </location>
</feature>